<dbReference type="InterPro" id="IPR029058">
    <property type="entry name" value="AB_hydrolase_fold"/>
</dbReference>
<comment type="caution">
    <text evidence="2">The sequence shown here is derived from an EMBL/GenBank/DDBJ whole genome shotgun (WGS) entry which is preliminary data.</text>
</comment>
<feature type="domain" description="AB hydrolase-1" evidence="1">
    <location>
        <begin position="38"/>
        <end position="204"/>
    </location>
</feature>
<keyword evidence="2" id="KW-0378">Hydrolase</keyword>
<dbReference type="InterPro" id="IPR000073">
    <property type="entry name" value="AB_hydrolase_1"/>
</dbReference>
<dbReference type="Gene3D" id="3.40.50.1820">
    <property type="entry name" value="alpha/beta hydrolase"/>
    <property type="match status" value="1"/>
</dbReference>
<evidence type="ECO:0000259" key="1">
    <source>
        <dbReference type="Pfam" id="PF12697"/>
    </source>
</evidence>
<accession>A0ABW5CTV4</accession>
<protein>
    <submittedName>
        <fullName evidence="2">Alpha/beta hydrolase</fullName>
    </submittedName>
</protein>
<sequence>MSKVYFISGLGADERMFQYLQLKCRNIAHVRWIQPKEEEPLSDYARRLAEQIPEPNPILVGMSFGGVVAIELAKFLHPRKTILISSMASSQSLPWYYRAMGALRLHELIPVPLMKRFHFIAPVLFGAATQAEKILLKEVILETEPHFLRWALGQLLTWHQPDHYENAVMIHGTADRILPMREHPNIIKIKNAGHLVVLSHATEISAILDQILEEDCTS</sequence>
<dbReference type="GO" id="GO:0016787">
    <property type="term" value="F:hydrolase activity"/>
    <property type="evidence" value="ECO:0007669"/>
    <property type="project" value="UniProtKB-KW"/>
</dbReference>
<organism evidence="2 3">
    <name type="scientific">Pontibacter ruber</name>
    <dbReference type="NCBI Taxonomy" id="1343895"/>
    <lineage>
        <taxon>Bacteria</taxon>
        <taxon>Pseudomonadati</taxon>
        <taxon>Bacteroidota</taxon>
        <taxon>Cytophagia</taxon>
        <taxon>Cytophagales</taxon>
        <taxon>Hymenobacteraceae</taxon>
        <taxon>Pontibacter</taxon>
    </lineage>
</organism>
<keyword evidence="3" id="KW-1185">Reference proteome</keyword>
<reference evidence="3" key="1">
    <citation type="journal article" date="2019" name="Int. J. Syst. Evol. Microbiol.">
        <title>The Global Catalogue of Microorganisms (GCM) 10K type strain sequencing project: providing services to taxonomists for standard genome sequencing and annotation.</title>
        <authorList>
            <consortium name="The Broad Institute Genomics Platform"/>
            <consortium name="The Broad Institute Genome Sequencing Center for Infectious Disease"/>
            <person name="Wu L."/>
            <person name="Ma J."/>
        </authorList>
    </citation>
    <scope>NUCLEOTIDE SEQUENCE [LARGE SCALE GENOMIC DNA]</scope>
    <source>
        <strain evidence="3">CGMCC 4.1782</strain>
    </source>
</reference>
<evidence type="ECO:0000313" key="2">
    <source>
        <dbReference type="EMBL" id="MFD2245851.1"/>
    </source>
</evidence>
<evidence type="ECO:0000313" key="3">
    <source>
        <dbReference type="Proteomes" id="UP001597374"/>
    </source>
</evidence>
<dbReference type="Proteomes" id="UP001597374">
    <property type="component" value="Unassembled WGS sequence"/>
</dbReference>
<proteinExistence type="predicted"/>
<gene>
    <name evidence="2" type="ORF">ACFSKP_06265</name>
</gene>
<dbReference type="EMBL" id="JBHUIM010000001">
    <property type="protein sequence ID" value="MFD2245851.1"/>
    <property type="molecule type" value="Genomic_DNA"/>
</dbReference>
<dbReference type="SUPFAM" id="SSF53474">
    <property type="entry name" value="alpha/beta-Hydrolases"/>
    <property type="match status" value="1"/>
</dbReference>
<dbReference type="RefSeq" id="WP_250427498.1">
    <property type="nucleotide sequence ID" value="NZ_JALPRR010000001.1"/>
</dbReference>
<dbReference type="PRINTS" id="PR00111">
    <property type="entry name" value="ABHYDROLASE"/>
</dbReference>
<name>A0ABW5CTV4_9BACT</name>
<dbReference type="Pfam" id="PF12697">
    <property type="entry name" value="Abhydrolase_6"/>
    <property type="match status" value="1"/>
</dbReference>